<dbReference type="InterPro" id="IPR001304">
    <property type="entry name" value="C-type_lectin-like"/>
</dbReference>
<accession>A0ABK0LRV1</accession>
<dbReference type="GeneTree" id="ENSGT00940000155319"/>
<evidence type="ECO:0000256" key="3">
    <source>
        <dbReference type="ARBA" id="ARBA00022692"/>
    </source>
</evidence>
<gene>
    <name evidence="12" type="primary">Clec2gl1</name>
</gene>
<feature type="region of interest" description="Disordered" evidence="9">
    <location>
        <begin position="1"/>
        <end position="20"/>
    </location>
</feature>
<keyword evidence="7 10" id="KW-0472">Membrane</keyword>
<keyword evidence="2" id="KW-1003">Cell membrane</keyword>
<keyword evidence="3 10" id="KW-0812">Transmembrane</keyword>
<dbReference type="InterPro" id="IPR016186">
    <property type="entry name" value="C-type_lectin-like/link_sf"/>
</dbReference>
<evidence type="ECO:0000313" key="12">
    <source>
        <dbReference type="Ensembl" id="ENSRNOP00000103206.1"/>
    </source>
</evidence>
<proteinExistence type="predicted"/>
<keyword evidence="13" id="KW-1185">Reference proteome</keyword>
<evidence type="ECO:0000313" key="13">
    <source>
        <dbReference type="Proteomes" id="UP000002494"/>
    </source>
</evidence>
<evidence type="ECO:0000256" key="8">
    <source>
        <dbReference type="ARBA" id="ARBA00023180"/>
    </source>
</evidence>
<evidence type="ECO:0000256" key="4">
    <source>
        <dbReference type="ARBA" id="ARBA00022734"/>
    </source>
</evidence>
<organism evidence="12 13">
    <name type="scientific">Rattus norvegicus</name>
    <name type="common">Rat</name>
    <dbReference type="NCBI Taxonomy" id="10116"/>
    <lineage>
        <taxon>Eukaryota</taxon>
        <taxon>Metazoa</taxon>
        <taxon>Chordata</taxon>
        <taxon>Craniata</taxon>
        <taxon>Vertebrata</taxon>
        <taxon>Euteleostomi</taxon>
        <taxon>Mammalia</taxon>
        <taxon>Eutheria</taxon>
        <taxon>Euarchontoglires</taxon>
        <taxon>Glires</taxon>
        <taxon>Rodentia</taxon>
        <taxon>Myomorpha</taxon>
        <taxon>Muroidea</taxon>
        <taxon>Muridae</taxon>
        <taxon>Murinae</taxon>
        <taxon>Rattus</taxon>
    </lineage>
</organism>
<dbReference type="InterPro" id="IPR016187">
    <property type="entry name" value="CTDL_fold"/>
</dbReference>
<evidence type="ECO:0000256" key="6">
    <source>
        <dbReference type="ARBA" id="ARBA00022989"/>
    </source>
</evidence>
<evidence type="ECO:0000256" key="2">
    <source>
        <dbReference type="ARBA" id="ARBA00022475"/>
    </source>
</evidence>
<dbReference type="CDD" id="cd03593">
    <property type="entry name" value="CLECT_NK_receptors_like"/>
    <property type="match status" value="1"/>
</dbReference>
<reference evidence="12" key="1">
    <citation type="submission" date="2024-01" db="EMBL/GenBank/DDBJ databases">
        <title>GRCr8: a new rat reference genome assembly contstructed from accurate long reads and long range scaffolding.</title>
        <authorList>
            <person name="Doris P.A."/>
            <person name="Kalbfleisch T."/>
            <person name="Li K."/>
            <person name="Howe K."/>
            <person name="Wood J."/>
        </authorList>
    </citation>
    <scope>NUCLEOTIDE SEQUENCE [LARGE SCALE GENOMIC DNA]</scope>
    <source>
        <strain evidence="12">Brown Norway</strain>
    </source>
</reference>
<dbReference type="InterPro" id="IPR050828">
    <property type="entry name" value="C-type_lectin/matrix_domain"/>
</dbReference>
<reference evidence="12" key="3">
    <citation type="submission" date="2025-09" db="UniProtKB">
        <authorList>
            <consortium name="Ensembl"/>
        </authorList>
    </citation>
    <scope>IDENTIFICATION</scope>
    <source>
        <strain evidence="12">Brown Norway</strain>
    </source>
</reference>
<dbReference type="PROSITE" id="PS50041">
    <property type="entry name" value="C_TYPE_LECTIN_2"/>
    <property type="match status" value="1"/>
</dbReference>
<dbReference type="PANTHER" id="PTHR45710:SF19">
    <property type="entry name" value="C-TYPE LECTIN DOMAIN FAMILY 2 MEMBER D-RELATED"/>
    <property type="match status" value="1"/>
</dbReference>
<sequence>MRNMQQSLEMRSSRDEDSMRLMKTEVTTTDFLEEGETVEMRSSRDEDSMRLMKTEDTTTDFLKEGETGEMLHGNCLRIFSPESPAKLYCCYAVILVLTVAVVALSVALSVKKTPQISNINAYAACPRNWIGVGNKCFYFSEYASNWTFSQDFCKAQESQLARFDNQEELNFVKRYKGSSNYWIGLHRESSEHPWKWTDNTEYNNLVSIRGDELLGFLSDSGISSSRNYIKRNWICSKPNNYTSQCK</sequence>
<dbReference type="Proteomes" id="UP000002494">
    <property type="component" value="Chromosome 4"/>
</dbReference>
<name>A0ABK0LRV1_RAT</name>
<feature type="domain" description="C-type lectin" evidence="11">
    <location>
        <begin position="132"/>
        <end position="246"/>
    </location>
</feature>
<feature type="compositionally biased region" description="Polar residues" evidence="9">
    <location>
        <begin position="1"/>
        <end position="10"/>
    </location>
</feature>
<dbReference type="SMART" id="SM00034">
    <property type="entry name" value="CLECT"/>
    <property type="match status" value="1"/>
</dbReference>
<dbReference type="SUPFAM" id="SSF56436">
    <property type="entry name" value="C-type lectin-like"/>
    <property type="match status" value="1"/>
</dbReference>
<evidence type="ECO:0000256" key="5">
    <source>
        <dbReference type="ARBA" id="ARBA00022968"/>
    </source>
</evidence>
<keyword evidence="4" id="KW-0430">Lectin</keyword>
<protein>
    <submittedName>
        <fullName evidence="12">C-type lectin domain family 2, member G like 1</fullName>
    </submittedName>
</protein>
<feature type="compositionally biased region" description="Basic and acidic residues" evidence="9">
    <location>
        <begin position="11"/>
        <end position="20"/>
    </location>
</feature>
<comment type="subcellular location">
    <subcellularLocation>
        <location evidence="1">Cell membrane</location>
        <topology evidence="1">Single-pass type II membrane protein</topology>
    </subcellularLocation>
</comment>
<dbReference type="Ensembl" id="ENSRNOT00000125077.1">
    <property type="protein sequence ID" value="ENSRNOP00000103206.1"/>
    <property type="gene ID" value="ENSRNOG00000084413.1"/>
</dbReference>
<dbReference type="InterPro" id="IPR033992">
    <property type="entry name" value="NKR-like_CTLD"/>
</dbReference>
<evidence type="ECO:0000256" key="10">
    <source>
        <dbReference type="SAM" id="Phobius"/>
    </source>
</evidence>
<evidence type="ECO:0000256" key="7">
    <source>
        <dbReference type="ARBA" id="ARBA00023136"/>
    </source>
</evidence>
<dbReference type="Pfam" id="PF00059">
    <property type="entry name" value="Lectin_C"/>
    <property type="match status" value="1"/>
</dbReference>
<dbReference type="Gene3D" id="3.10.100.10">
    <property type="entry name" value="Mannose-Binding Protein A, subunit A"/>
    <property type="match status" value="1"/>
</dbReference>
<keyword evidence="5" id="KW-0735">Signal-anchor</keyword>
<dbReference type="PANTHER" id="PTHR45710">
    <property type="entry name" value="C-TYPE LECTIN DOMAIN-CONTAINING PROTEIN 180"/>
    <property type="match status" value="1"/>
</dbReference>
<feature type="transmembrane region" description="Helical" evidence="10">
    <location>
        <begin position="87"/>
        <end position="110"/>
    </location>
</feature>
<evidence type="ECO:0000259" key="11">
    <source>
        <dbReference type="PROSITE" id="PS50041"/>
    </source>
</evidence>
<keyword evidence="8" id="KW-0325">Glycoprotein</keyword>
<evidence type="ECO:0000256" key="9">
    <source>
        <dbReference type="SAM" id="MobiDB-lite"/>
    </source>
</evidence>
<reference evidence="12" key="2">
    <citation type="submission" date="2025-08" db="UniProtKB">
        <authorList>
            <consortium name="Ensembl"/>
        </authorList>
    </citation>
    <scope>IDENTIFICATION</scope>
    <source>
        <strain evidence="12">Brown Norway</strain>
    </source>
</reference>
<keyword evidence="6 10" id="KW-1133">Transmembrane helix</keyword>
<evidence type="ECO:0000256" key="1">
    <source>
        <dbReference type="ARBA" id="ARBA00004401"/>
    </source>
</evidence>